<dbReference type="InterPro" id="IPR016047">
    <property type="entry name" value="M23ase_b-sheet_dom"/>
</dbReference>
<sequence length="402" mass="40252">MPQSEKTLLPLMHVGSIQRLAIAGLLAGVTAACSSDTMRFADNPFSNPFGQGQTADATTTASISPSPAPQVYSSPLAPPQSASPVRQAAQSAVASGPVAAVGGSAKGWTAQGGSPVYVGTADTLATLSGRYNVPSAAILAANGLSSASQIAPGQQLTIPVYNPGGGALPSSAAVASAPQVESTFAAPAQHATAQPVRRAETVSGSLNEQAARLGQTSPAVAPPARQVVASLPTATDAIKPTPAQQKAIATVSPTPAAPPAAEQAAASKPEPAQASKAEDTGGSGFRWPARGRVINGFGKGNEGINIAVPEGTPVKAAEGGVVAYAGSELKGYGNLVLVRHDNGWVSAYANNAELKVKRGDKVARGQTIARSGQTGNVTSPQLHFELRKGSTPVDPLPHLAGL</sequence>
<feature type="region of interest" description="Disordered" evidence="2">
    <location>
        <begin position="368"/>
        <end position="402"/>
    </location>
</feature>
<evidence type="ECO:0000256" key="1">
    <source>
        <dbReference type="ARBA" id="ARBA00038420"/>
    </source>
</evidence>
<dbReference type="Gene3D" id="3.10.350.10">
    <property type="entry name" value="LysM domain"/>
    <property type="match status" value="1"/>
</dbReference>
<evidence type="ECO:0000313" key="5">
    <source>
        <dbReference type="Proteomes" id="UP000537592"/>
    </source>
</evidence>
<keyword evidence="4" id="KW-0378">Hydrolase</keyword>
<dbReference type="RefSeq" id="WP_246374449.1">
    <property type="nucleotide sequence ID" value="NZ_JACICC010000001.1"/>
</dbReference>
<comment type="caution">
    <text evidence="4">The sequence shown here is derived from an EMBL/GenBank/DDBJ whole genome shotgun (WGS) entry which is preliminary data.</text>
</comment>
<feature type="compositionally biased region" description="Low complexity" evidence="2">
    <location>
        <begin position="73"/>
        <end position="89"/>
    </location>
</feature>
<dbReference type="Pfam" id="PF01476">
    <property type="entry name" value="LysM"/>
    <property type="match status" value="1"/>
</dbReference>
<feature type="region of interest" description="Disordered" evidence="2">
    <location>
        <begin position="188"/>
        <end position="221"/>
    </location>
</feature>
<dbReference type="EMBL" id="JACICC010000001">
    <property type="protein sequence ID" value="MBB3808636.1"/>
    <property type="molecule type" value="Genomic_DNA"/>
</dbReference>
<dbReference type="InterPro" id="IPR036779">
    <property type="entry name" value="LysM_dom_sf"/>
</dbReference>
<feature type="region of interest" description="Disordered" evidence="2">
    <location>
        <begin position="242"/>
        <end position="289"/>
    </location>
</feature>
<dbReference type="PROSITE" id="PS51782">
    <property type="entry name" value="LYSM"/>
    <property type="match status" value="1"/>
</dbReference>
<evidence type="ECO:0000256" key="2">
    <source>
        <dbReference type="SAM" id="MobiDB-lite"/>
    </source>
</evidence>
<protein>
    <submittedName>
        <fullName evidence="4">Murein DD-endopeptidase MepM/ murein hydrolase activator NlpD</fullName>
    </submittedName>
</protein>
<dbReference type="Gene3D" id="2.70.70.10">
    <property type="entry name" value="Glucose Permease (Domain IIA)"/>
    <property type="match status" value="1"/>
</dbReference>
<dbReference type="PANTHER" id="PTHR21666:SF263">
    <property type="entry name" value="MUREIN HYDROLASE ACTIVATOR NLPD"/>
    <property type="match status" value="1"/>
</dbReference>
<reference evidence="4 5" key="1">
    <citation type="submission" date="2020-08" db="EMBL/GenBank/DDBJ databases">
        <title>Genomic Encyclopedia of Type Strains, Phase IV (KMG-IV): sequencing the most valuable type-strain genomes for metagenomic binning, comparative biology and taxonomic classification.</title>
        <authorList>
            <person name="Goeker M."/>
        </authorList>
    </citation>
    <scope>NUCLEOTIDE SEQUENCE [LARGE SCALE GENOMIC DNA]</scope>
    <source>
        <strain evidence="4 5">DSM 28760</strain>
    </source>
</reference>
<organism evidence="4 5">
    <name type="scientific">Pseudochelatococcus contaminans</name>
    <dbReference type="NCBI Taxonomy" id="1538103"/>
    <lineage>
        <taxon>Bacteria</taxon>
        <taxon>Pseudomonadati</taxon>
        <taxon>Pseudomonadota</taxon>
        <taxon>Alphaproteobacteria</taxon>
        <taxon>Hyphomicrobiales</taxon>
        <taxon>Chelatococcaceae</taxon>
        <taxon>Pseudochelatococcus</taxon>
    </lineage>
</organism>
<dbReference type="PROSITE" id="PS51257">
    <property type="entry name" value="PROKAR_LIPOPROTEIN"/>
    <property type="match status" value="1"/>
</dbReference>
<proteinExistence type="inferred from homology"/>
<accession>A0A7W5Z2U4</accession>
<dbReference type="Pfam" id="PF01551">
    <property type="entry name" value="Peptidase_M23"/>
    <property type="match status" value="1"/>
</dbReference>
<dbReference type="GO" id="GO:0004222">
    <property type="term" value="F:metalloendopeptidase activity"/>
    <property type="evidence" value="ECO:0007669"/>
    <property type="project" value="TreeGrafter"/>
</dbReference>
<dbReference type="Proteomes" id="UP000537592">
    <property type="component" value="Unassembled WGS sequence"/>
</dbReference>
<dbReference type="PANTHER" id="PTHR21666">
    <property type="entry name" value="PEPTIDASE-RELATED"/>
    <property type="match status" value="1"/>
</dbReference>
<comment type="similarity">
    <text evidence="1">Belongs to the E.coli NlpD/Haemophilus LppB family.</text>
</comment>
<dbReference type="AlphaFoldDB" id="A0A7W5Z2U4"/>
<dbReference type="CDD" id="cd12797">
    <property type="entry name" value="M23_peptidase"/>
    <property type="match status" value="1"/>
</dbReference>
<feature type="region of interest" description="Disordered" evidence="2">
    <location>
        <begin position="44"/>
        <end position="89"/>
    </location>
</feature>
<dbReference type="InterPro" id="IPR018392">
    <property type="entry name" value="LysM"/>
</dbReference>
<feature type="compositionally biased region" description="Low complexity" evidence="2">
    <location>
        <begin position="259"/>
        <end position="275"/>
    </location>
</feature>
<dbReference type="SMART" id="SM00257">
    <property type="entry name" value="LysM"/>
    <property type="match status" value="1"/>
</dbReference>
<evidence type="ECO:0000313" key="4">
    <source>
        <dbReference type="EMBL" id="MBB3808636.1"/>
    </source>
</evidence>
<evidence type="ECO:0000259" key="3">
    <source>
        <dbReference type="PROSITE" id="PS51782"/>
    </source>
</evidence>
<name>A0A7W5Z2U4_9HYPH</name>
<feature type="compositionally biased region" description="Polar residues" evidence="2">
    <location>
        <begin position="44"/>
        <end position="53"/>
    </location>
</feature>
<dbReference type="InterPro" id="IPR011055">
    <property type="entry name" value="Dup_hybrid_motif"/>
</dbReference>
<dbReference type="InterPro" id="IPR050570">
    <property type="entry name" value="Cell_wall_metabolism_enzyme"/>
</dbReference>
<feature type="compositionally biased region" description="Polar residues" evidence="2">
    <location>
        <begin position="368"/>
        <end position="381"/>
    </location>
</feature>
<keyword evidence="5" id="KW-1185">Reference proteome</keyword>
<dbReference type="SUPFAM" id="SSF54106">
    <property type="entry name" value="LysM domain"/>
    <property type="match status" value="1"/>
</dbReference>
<dbReference type="CDD" id="cd00118">
    <property type="entry name" value="LysM"/>
    <property type="match status" value="1"/>
</dbReference>
<dbReference type="SUPFAM" id="SSF51261">
    <property type="entry name" value="Duplicated hybrid motif"/>
    <property type="match status" value="1"/>
</dbReference>
<gene>
    <name evidence="4" type="ORF">FHS81_000690</name>
</gene>
<feature type="domain" description="LysM" evidence="3">
    <location>
        <begin position="114"/>
        <end position="158"/>
    </location>
</feature>